<dbReference type="InterPro" id="IPR036869">
    <property type="entry name" value="J_dom_sf"/>
</dbReference>
<keyword evidence="5" id="KW-0539">Nucleus</keyword>
<dbReference type="Pfam" id="PF00533">
    <property type="entry name" value="BRCT"/>
    <property type="match status" value="1"/>
</dbReference>
<evidence type="ECO:0008006" key="11">
    <source>
        <dbReference type="Google" id="ProtNLM"/>
    </source>
</evidence>
<dbReference type="KEGG" id="bpg:Bathy04g04510"/>
<dbReference type="SMART" id="SM01336">
    <property type="entry name" value="zf-PARP"/>
    <property type="match status" value="1"/>
</dbReference>
<feature type="domain" description="PARP-type" evidence="7">
    <location>
        <begin position="200"/>
        <end position="254"/>
    </location>
</feature>
<dbReference type="STRING" id="41875.K8F394"/>
<evidence type="ECO:0000313" key="9">
    <source>
        <dbReference type="EMBL" id="CCO15993.1"/>
    </source>
</evidence>
<keyword evidence="3" id="KW-0863">Zinc-finger</keyword>
<evidence type="ECO:0000259" key="8">
    <source>
        <dbReference type="PROSITE" id="PS50172"/>
    </source>
</evidence>
<keyword evidence="2" id="KW-0479">Metal-binding</keyword>
<feature type="compositionally biased region" description="Low complexity" evidence="6">
    <location>
        <begin position="307"/>
        <end position="321"/>
    </location>
</feature>
<dbReference type="RefSeq" id="XP_007513468.1">
    <property type="nucleotide sequence ID" value="XM_007513406.1"/>
</dbReference>
<dbReference type="Gene3D" id="3.40.50.10190">
    <property type="entry name" value="BRCT domain"/>
    <property type="match status" value="1"/>
</dbReference>
<dbReference type="InterPro" id="IPR036957">
    <property type="entry name" value="Znf_PARP_sf"/>
</dbReference>
<dbReference type="GeneID" id="19016477"/>
<dbReference type="AlphaFoldDB" id="K8F394"/>
<evidence type="ECO:0000256" key="6">
    <source>
        <dbReference type="SAM" id="MobiDB-lite"/>
    </source>
</evidence>
<dbReference type="InterPro" id="IPR036420">
    <property type="entry name" value="BRCT_dom_sf"/>
</dbReference>
<dbReference type="PROSITE" id="PS50064">
    <property type="entry name" value="ZF_PARP_2"/>
    <property type="match status" value="1"/>
</dbReference>
<feature type="compositionally biased region" description="Basic residues" evidence="6">
    <location>
        <begin position="537"/>
        <end position="549"/>
    </location>
</feature>
<feature type="region of interest" description="Disordered" evidence="6">
    <location>
        <begin position="437"/>
        <end position="456"/>
    </location>
</feature>
<evidence type="ECO:0000256" key="1">
    <source>
        <dbReference type="ARBA" id="ARBA00004123"/>
    </source>
</evidence>
<protein>
    <recommendedName>
        <fullName evidence="11">BRCT domain-containing protein</fullName>
    </recommendedName>
</protein>
<gene>
    <name evidence="9" type="ORF">Bathy04g04510</name>
</gene>
<feature type="compositionally biased region" description="Basic and acidic residues" evidence="6">
    <location>
        <begin position="438"/>
        <end position="456"/>
    </location>
</feature>
<evidence type="ECO:0000313" key="10">
    <source>
        <dbReference type="Proteomes" id="UP000198341"/>
    </source>
</evidence>
<dbReference type="GO" id="GO:0003677">
    <property type="term" value="F:DNA binding"/>
    <property type="evidence" value="ECO:0007669"/>
    <property type="project" value="InterPro"/>
</dbReference>
<feature type="region of interest" description="Disordered" evidence="6">
    <location>
        <begin position="733"/>
        <end position="757"/>
    </location>
</feature>
<dbReference type="Gene3D" id="1.10.287.110">
    <property type="entry name" value="DnaJ domain"/>
    <property type="match status" value="1"/>
</dbReference>
<sequence length="757" mass="85018">MPPRAQQQRRRKKPRGRWGKDPDYEDGREYTNESDAEEEEEGKDNAQFPTRTMKEKLVFLNVDLNDLEQVVKGRSGGLHEEFKIIKKRYYREALLKHPDKGGKERDFLELDFVWQSLRVMYERNTISSFWEEAQKKGAEKKKGREYTRTRQAKKPQAATKKRKKKGGKEEEEEEEFKAYHKAYRSYKFYEEAAEYDDPEYRVELARSARSSCVAKSGGIACEHARENIEKDEIRCGHRNPTSGSFGNWSHLRCWRVPKRVWLGLPDAHLGPLEKEKKTTKKEKKPPQGDEEEKKETKTTAKRRGRSSKTTGTTTTAKGKGTQPSMDRRVALVEEEGDFTLTEEQFAEYNDAISKMNEDLLEGFIQLKDDDQRAFVLHCANRKNWAVPRGVKSGEGFDLALLPFEGKTKTGAWGTTHKSEVAVVPGALEAKKRLALQTKRQDEEMEEHPKGYPKDARKAHFSAKAIVPGAKDAKKQIAISVAAVRKEALLRAKQEIAEKLKQEEENQANWDLLNAHLEARKGKGEKRKAPSPAPAAVNKKKKPVGKKKKQNQIVAISESEHDDDERDGGGNNDLAVAHRQTEQHLVPLNQMRPLVTVPATTRALAGKTFVMTGVFPELGGGVGLSVGKDKARALIETFGGVVRSAISGQTTHLLVGTEPGASKVSQARSRNVTLVNVGDLQKCLNLGDEAAREELGQDKVIIEAFSGGFYGNSKAYEMSSEKLQYLAGLKDLDALPPAPPKPKPPKSFGARLLSWKRK</sequence>
<dbReference type="OrthoDB" id="446168at2759"/>
<evidence type="ECO:0000256" key="3">
    <source>
        <dbReference type="ARBA" id="ARBA00022771"/>
    </source>
</evidence>
<dbReference type="InterPro" id="IPR001357">
    <property type="entry name" value="BRCT_dom"/>
</dbReference>
<feature type="region of interest" description="Disordered" evidence="6">
    <location>
        <begin position="519"/>
        <end position="572"/>
    </location>
</feature>
<comment type="subcellular location">
    <subcellularLocation>
        <location evidence="1">Nucleus</location>
    </subcellularLocation>
</comment>
<feature type="region of interest" description="Disordered" evidence="6">
    <location>
        <begin position="272"/>
        <end position="327"/>
    </location>
</feature>
<dbReference type="GO" id="GO:0008270">
    <property type="term" value="F:zinc ion binding"/>
    <property type="evidence" value="ECO:0007669"/>
    <property type="project" value="UniProtKB-KW"/>
</dbReference>
<evidence type="ECO:0000259" key="7">
    <source>
        <dbReference type="PROSITE" id="PS50064"/>
    </source>
</evidence>
<name>K8F394_9CHLO</name>
<accession>K8F394</accession>
<keyword evidence="4" id="KW-0862">Zinc</keyword>
<dbReference type="GO" id="GO:0005634">
    <property type="term" value="C:nucleus"/>
    <property type="evidence" value="ECO:0007669"/>
    <property type="project" value="UniProtKB-SubCell"/>
</dbReference>
<reference evidence="9 10" key="1">
    <citation type="submission" date="2011-10" db="EMBL/GenBank/DDBJ databases">
        <authorList>
            <person name="Genoscope - CEA"/>
        </authorList>
    </citation>
    <scope>NUCLEOTIDE SEQUENCE [LARGE SCALE GENOMIC DNA]</scope>
    <source>
        <strain evidence="9 10">RCC 1105</strain>
    </source>
</reference>
<dbReference type="Proteomes" id="UP000198341">
    <property type="component" value="Chromosome 4"/>
</dbReference>
<feature type="domain" description="BRCT" evidence="8">
    <location>
        <begin position="598"/>
        <end position="683"/>
    </location>
</feature>
<feature type="region of interest" description="Disordered" evidence="6">
    <location>
        <begin position="1"/>
        <end position="50"/>
    </location>
</feature>
<proteinExistence type="predicted"/>
<dbReference type="PROSITE" id="PS50172">
    <property type="entry name" value="BRCT"/>
    <property type="match status" value="1"/>
</dbReference>
<feature type="compositionally biased region" description="Basic and acidic residues" evidence="6">
    <location>
        <begin position="284"/>
        <end position="298"/>
    </location>
</feature>
<dbReference type="Gene3D" id="3.30.1740.10">
    <property type="entry name" value="Zinc finger, PARP-type"/>
    <property type="match status" value="1"/>
</dbReference>
<dbReference type="SUPFAM" id="SSF52113">
    <property type="entry name" value="BRCT domain"/>
    <property type="match status" value="1"/>
</dbReference>
<dbReference type="SMART" id="SM00292">
    <property type="entry name" value="BRCT"/>
    <property type="match status" value="1"/>
</dbReference>
<organism evidence="9 10">
    <name type="scientific">Bathycoccus prasinos</name>
    <dbReference type="NCBI Taxonomy" id="41875"/>
    <lineage>
        <taxon>Eukaryota</taxon>
        <taxon>Viridiplantae</taxon>
        <taxon>Chlorophyta</taxon>
        <taxon>Mamiellophyceae</taxon>
        <taxon>Mamiellales</taxon>
        <taxon>Bathycoccaceae</taxon>
        <taxon>Bathycoccus</taxon>
    </lineage>
</organism>
<dbReference type="InterPro" id="IPR001510">
    <property type="entry name" value="Znf_PARP"/>
</dbReference>
<feature type="region of interest" description="Disordered" evidence="6">
    <location>
        <begin position="140"/>
        <end position="174"/>
    </location>
</feature>
<evidence type="ECO:0000256" key="4">
    <source>
        <dbReference type="ARBA" id="ARBA00022833"/>
    </source>
</evidence>
<feature type="compositionally biased region" description="Basic residues" evidence="6">
    <location>
        <begin position="7"/>
        <end position="17"/>
    </location>
</feature>
<dbReference type="EMBL" id="FO082275">
    <property type="protein sequence ID" value="CCO15993.1"/>
    <property type="molecule type" value="Genomic_DNA"/>
</dbReference>
<keyword evidence="10" id="KW-1185">Reference proteome</keyword>
<feature type="compositionally biased region" description="Acidic residues" evidence="6">
    <location>
        <begin position="32"/>
        <end position="42"/>
    </location>
</feature>
<dbReference type="eggNOG" id="ENOG502S0BW">
    <property type="taxonomic scope" value="Eukaryota"/>
</dbReference>
<evidence type="ECO:0000256" key="2">
    <source>
        <dbReference type="ARBA" id="ARBA00022723"/>
    </source>
</evidence>
<dbReference type="SUPFAM" id="SSF46565">
    <property type="entry name" value="Chaperone J-domain"/>
    <property type="match status" value="1"/>
</dbReference>
<feature type="compositionally biased region" description="Basic and acidic residues" evidence="6">
    <location>
        <begin position="18"/>
        <end position="31"/>
    </location>
</feature>
<evidence type="ECO:0000256" key="5">
    <source>
        <dbReference type="ARBA" id="ARBA00023242"/>
    </source>
</evidence>